<dbReference type="EMBL" id="JXKQ01000008">
    <property type="protein sequence ID" value="OJG45119.1"/>
    <property type="molecule type" value="Genomic_DNA"/>
</dbReference>
<keyword evidence="1" id="KW-0812">Transmembrane</keyword>
<dbReference type="RefSeq" id="WP_071858283.1">
    <property type="nucleotide sequence ID" value="NZ_JBHSHK010000005.1"/>
</dbReference>
<dbReference type="PANTHER" id="PTHR30282:SF0">
    <property type="entry name" value="P-AMINOBENZOYL-GLUTAMATE TRANSPORT PROTEIN"/>
    <property type="match status" value="1"/>
</dbReference>
<feature type="transmembrane region" description="Helical" evidence="1">
    <location>
        <begin position="407"/>
        <end position="428"/>
    </location>
</feature>
<feature type="transmembrane region" description="Helical" evidence="1">
    <location>
        <begin position="496"/>
        <end position="520"/>
    </location>
</feature>
<dbReference type="PANTHER" id="PTHR30282">
    <property type="entry name" value="P-AMINOBENZOYL GLUTAMATE TRANSPORTER"/>
    <property type="match status" value="1"/>
</dbReference>
<dbReference type="STRING" id="249189.RV04_GL002433"/>
<feature type="transmembrane region" description="Helical" evidence="1">
    <location>
        <begin position="468"/>
        <end position="484"/>
    </location>
</feature>
<keyword evidence="1" id="KW-1133">Transmembrane helix</keyword>
<sequence length="533" mass="57279">MDQKLDLEREKPGAKPHTRIDKMLNTIERIGNKVPHPSIIFLILILLVVVLSHIFASIGAQATFETLNAETNKAEMTTMAVESLLSAEGIRFMFTSTVANFMSFNALGVTLVAMVGVGFAEEVGLISALIHKLVKVVPKAMMTSVLVFIGVLSSVASDAGYLVLIPLGAAVFYKVGRHPIAGLSAAFAGVSAGFGVNIIITPIDGMLTEILNEAVHTVNPTYTVDLVSNMFFSIVSTVLVVIVSTVLVVIVCTLVNEKIIEPRLGEYKSDKDLFPEEDDANESKGLRWALIGLLGLTAIIMMVTLPSGAPLRHAETGKIIGSTPFMDSLITIIMLVALIPSIFYGRAMGKIKSSLDVVTPIIKVFANLSGMIFLLLIISQFIAYFNFTNLGTVLAVNAADFIEGLQMSGLALLLCFILLIAGLDIILVGAVPKFAILTPIFVPLLYQLGIAPEAVLAAYRVADSPMNVITPLMPYFALIVTFAAKYDKKTGVGSIIALMLPHTIVLFVTWILLFIAFYVFKLPLGPGVGIYLS</sequence>
<keyword evidence="1" id="KW-0472">Membrane</keyword>
<protein>
    <submittedName>
        <fullName evidence="2">Aminobenzoyl-glutamate transport protein</fullName>
    </submittedName>
</protein>
<feature type="transmembrane region" description="Helical" evidence="1">
    <location>
        <begin position="325"/>
        <end position="344"/>
    </location>
</feature>
<reference evidence="2 3" key="1">
    <citation type="submission" date="2014-12" db="EMBL/GenBank/DDBJ databases">
        <title>Draft genome sequences of 29 type strains of Enterococci.</title>
        <authorList>
            <person name="Zhong Z."/>
            <person name="Sun Z."/>
            <person name="Liu W."/>
            <person name="Zhang W."/>
            <person name="Zhang H."/>
        </authorList>
    </citation>
    <scope>NUCLEOTIDE SEQUENCE [LARGE SCALE GENOMIC DNA]</scope>
    <source>
        <strain evidence="2 3">DSM 17122</strain>
    </source>
</reference>
<dbReference type="AlphaFoldDB" id="A0A1L8TLA3"/>
<keyword evidence="3" id="KW-1185">Reference proteome</keyword>
<evidence type="ECO:0000313" key="3">
    <source>
        <dbReference type="Proteomes" id="UP000182077"/>
    </source>
</evidence>
<dbReference type="GO" id="GO:1902604">
    <property type="term" value="P:p-aminobenzoyl-glutamate transmembrane transport"/>
    <property type="evidence" value="ECO:0007669"/>
    <property type="project" value="InterPro"/>
</dbReference>
<feature type="transmembrane region" description="Helical" evidence="1">
    <location>
        <begin position="440"/>
        <end position="462"/>
    </location>
</feature>
<comment type="caution">
    <text evidence="2">The sequence shown here is derived from an EMBL/GenBank/DDBJ whole genome shotgun (WGS) entry which is preliminary data.</text>
</comment>
<dbReference type="Pfam" id="PF03806">
    <property type="entry name" value="ABG_transport"/>
    <property type="match status" value="1"/>
</dbReference>
<proteinExistence type="predicted"/>
<feature type="transmembrane region" description="Helical" evidence="1">
    <location>
        <begin position="180"/>
        <end position="200"/>
    </location>
</feature>
<feature type="transmembrane region" description="Helical" evidence="1">
    <location>
        <begin position="230"/>
        <end position="255"/>
    </location>
</feature>
<feature type="transmembrane region" description="Helical" evidence="1">
    <location>
        <begin position="140"/>
        <end position="173"/>
    </location>
</feature>
<accession>A0A1L8TLA3</accession>
<dbReference type="InterPro" id="IPR004697">
    <property type="entry name" value="AbgT"/>
</dbReference>
<evidence type="ECO:0000256" key="1">
    <source>
        <dbReference type="SAM" id="Phobius"/>
    </source>
</evidence>
<dbReference type="GO" id="GO:0015558">
    <property type="term" value="F:secondary active p-aminobenzoyl-glutamate transmembrane transporter activity"/>
    <property type="evidence" value="ECO:0007669"/>
    <property type="project" value="InterPro"/>
</dbReference>
<dbReference type="Proteomes" id="UP000182077">
    <property type="component" value="Unassembled WGS sequence"/>
</dbReference>
<feature type="transmembrane region" description="Helical" evidence="1">
    <location>
        <begin position="364"/>
        <end position="387"/>
    </location>
</feature>
<name>A0A1L8TLA3_9ENTE</name>
<gene>
    <name evidence="2" type="ORF">RV04_GL002433</name>
</gene>
<feature type="transmembrane region" description="Helical" evidence="1">
    <location>
        <begin position="288"/>
        <end position="305"/>
    </location>
</feature>
<feature type="transmembrane region" description="Helical" evidence="1">
    <location>
        <begin position="39"/>
        <end position="64"/>
    </location>
</feature>
<evidence type="ECO:0000313" key="2">
    <source>
        <dbReference type="EMBL" id="OJG45119.1"/>
    </source>
</evidence>
<dbReference type="OrthoDB" id="3314392at2"/>
<feature type="transmembrane region" description="Helical" evidence="1">
    <location>
        <begin position="101"/>
        <end position="120"/>
    </location>
</feature>
<organism evidence="2 3">
    <name type="scientific">Enterococcus hermanniensis</name>
    <dbReference type="NCBI Taxonomy" id="249189"/>
    <lineage>
        <taxon>Bacteria</taxon>
        <taxon>Bacillati</taxon>
        <taxon>Bacillota</taxon>
        <taxon>Bacilli</taxon>
        <taxon>Lactobacillales</taxon>
        <taxon>Enterococcaceae</taxon>
        <taxon>Enterococcus</taxon>
    </lineage>
</organism>